<comment type="caution">
    <text evidence="1">The sequence shown here is derived from an EMBL/GenBank/DDBJ whole genome shotgun (WGS) entry which is preliminary data.</text>
</comment>
<sequence>MLLRRTIEKQAGVIIDVRLDAHTPEAPQNNLSAALTAYKRMGLTINTQKTEIICQMSAGFPHHPTTFTAEGQQLATIPTFKYL</sequence>
<organism evidence="1 2">
    <name type="scientific">Synaphobranchus kaupii</name>
    <name type="common">Kaup's arrowtooth eel</name>
    <dbReference type="NCBI Taxonomy" id="118154"/>
    <lineage>
        <taxon>Eukaryota</taxon>
        <taxon>Metazoa</taxon>
        <taxon>Chordata</taxon>
        <taxon>Craniata</taxon>
        <taxon>Vertebrata</taxon>
        <taxon>Euteleostomi</taxon>
        <taxon>Actinopterygii</taxon>
        <taxon>Neopterygii</taxon>
        <taxon>Teleostei</taxon>
        <taxon>Anguilliformes</taxon>
        <taxon>Synaphobranchidae</taxon>
        <taxon>Synaphobranchus</taxon>
    </lineage>
</organism>
<dbReference type="AlphaFoldDB" id="A0A9Q1G5Z0"/>
<dbReference type="Proteomes" id="UP001152622">
    <property type="component" value="Chromosome 2"/>
</dbReference>
<keyword evidence="2" id="KW-1185">Reference proteome</keyword>
<reference evidence="1" key="1">
    <citation type="journal article" date="2023" name="Science">
        <title>Genome structures resolve the early diversification of teleost fishes.</title>
        <authorList>
            <person name="Parey E."/>
            <person name="Louis A."/>
            <person name="Montfort J."/>
            <person name="Bouchez O."/>
            <person name="Roques C."/>
            <person name="Iampietro C."/>
            <person name="Lluch J."/>
            <person name="Castinel A."/>
            <person name="Donnadieu C."/>
            <person name="Desvignes T."/>
            <person name="Floi Bucao C."/>
            <person name="Jouanno E."/>
            <person name="Wen M."/>
            <person name="Mejri S."/>
            <person name="Dirks R."/>
            <person name="Jansen H."/>
            <person name="Henkel C."/>
            <person name="Chen W.J."/>
            <person name="Zahm M."/>
            <person name="Cabau C."/>
            <person name="Klopp C."/>
            <person name="Thompson A.W."/>
            <person name="Robinson-Rechavi M."/>
            <person name="Braasch I."/>
            <person name="Lecointre G."/>
            <person name="Bobe J."/>
            <person name="Postlethwait J.H."/>
            <person name="Berthelot C."/>
            <person name="Roest Crollius H."/>
            <person name="Guiguen Y."/>
        </authorList>
    </citation>
    <scope>NUCLEOTIDE SEQUENCE</scope>
    <source>
        <strain evidence="1">WJC10195</strain>
    </source>
</reference>
<evidence type="ECO:0000313" key="1">
    <source>
        <dbReference type="EMBL" id="KAJ8376057.1"/>
    </source>
</evidence>
<dbReference type="EMBL" id="JAINUF010000002">
    <property type="protein sequence ID" value="KAJ8376057.1"/>
    <property type="molecule type" value="Genomic_DNA"/>
</dbReference>
<evidence type="ECO:0000313" key="2">
    <source>
        <dbReference type="Proteomes" id="UP001152622"/>
    </source>
</evidence>
<name>A0A9Q1G5Z0_SYNKA</name>
<gene>
    <name evidence="1" type="ORF">SKAU_G00066370</name>
</gene>
<accession>A0A9Q1G5Z0</accession>
<proteinExistence type="predicted"/>
<protein>
    <submittedName>
        <fullName evidence="1">Uncharacterized protein</fullName>
    </submittedName>
</protein>